<organism evidence="2 3">
    <name type="scientific">Brevundimonas variabilis</name>
    <dbReference type="NCBI Taxonomy" id="74312"/>
    <lineage>
        <taxon>Bacteria</taxon>
        <taxon>Pseudomonadati</taxon>
        <taxon>Pseudomonadota</taxon>
        <taxon>Alphaproteobacteria</taxon>
        <taxon>Caulobacterales</taxon>
        <taxon>Caulobacteraceae</taxon>
        <taxon>Brevundimonas</taxon>
    </lineage>
</organism>
<gene>
    <name evidence="2" type="ORF">GGR13_003241</name>
</gene>
<comment type="caution">
    <text evidence="2">The sequence shown here is derived from an EMBL/GenBank/DDBJ whole genome shotgun (WGS) entry which is preliminary data.</text>
</comment>
<dbReference type="AlphaFoldDB" id="A0A7W9FHE6"/>
<accession>A0A7W9FHE6</accession>
<dbReference type="Proteomes" id="UP000545037">
    <property type="component" value="Unassembled WGS sequence"/>
</dbReference>
<evidence type="ECO:0000256" key="1">
    <source>
        <dbReference type="SAM" id="MobiDB-lite"/>
    </source>
</evidence>
<protein>
    <submittedName>
        <fullName evidence="2">Uncharacterized protein</fullName>
    </submittedName>
</protein>
<proteinExistence type="predicted"/>
<evidence type="ECO:0000313" key="3">
    <source>
        <dbReference type="Proteomes" id="UP000545037"/>
    </source>
</evidence>
<evidence type="ECO:0000313" key="2">
    <source>
        <dbReference type="EMBL" id="MBB5747613.1"/>
    </source>
</evidence>
<sequence>MSDTKGNGIHAAKRANATAARKRKANPGQSSKAQSVLGKKGAKARS</sequence>
<reference evidence="2 3" key="1">
    <citation type="submission" date="2020-08" db="EMBL/GenBank/DDBJ databases">
        <title>Genomic Encyclopedia of Type Strains, Phase IV (KMG-IV): sequencing the most valuable type-strain genomes for metagenomic binning, comparative biology and taxonomic classification.</title>
        <authorList>
            <person name="Goeker M."/>
        </authorList>
    </citation>
    <scope>NUCLEOTIDE SEQUENCE [LARGE SCALE GENOMIC DNA]</scope>
    <source>
        <strain evidence="2 3">DSM 4737</strain>
    </source>
</reference>
<keyword evidence="3" id="KW-1185">Reference proteome</keyword>
<dbReference type="EMBL" id="JACHOR010000006">
    <property type="protein sequence ID" value="MBB5747613.1"/>
    <property type="molecule type" value="Genomic_DNA"/>
</dbReference>
<name>A0A7W9FHE6_9CAUL</name>
<feature type="region of interest" description="Disordered" evidence="1">
    <location>
        <begin position="1"/>
        <end position="46"/>
    </location>
</feature>